<evidence type="ECO:0000256" key="10">
    <source>
        <dbReference type="SAM" id="MobiDB-lite"/>
    </source>
</evidence>
<evidence type="ECO:0000256" key="6">
    <source>
        <dbReference type="ARBA" id="ARBA00022989"/>
    </source>
</evidence>
<gene>
    <name evidence="13" type="ORF">DUI87_25415</name>
</gene>
<evidence type="ECO:0000256" key="8">
    <source>
        <dbReference type="ARBA" id="ARBA00023180"/>
    </source>
</evidence>
<keyword evidence="14" id="KW-1185">Reference proteome</keyword>
<name>A0A3M0J9T1_HIRRU</name>
<dbReference type="PROSITE" id="PS50835">
    <property type="entry name" value="IG_LIKE"/>
    <property type="match status" value="1"/>
</dbReference>
<feature type="transmembrane region" description="Helical" evidence="9">
    <location>
        <begin position="404"/>
        <end position="431"/>
    </location>
</feature>
<dbReference type="InterPro" id="IPR035897">
    <property type="entry name" value="Toll_tir_struct_dom_sf"/>
</dbReference>
<dbReference type="Gene3D" id="3.40.50.10140">
    <property type="entry name" value="Toll/interleukin-1 receptor homology (TIR) domain"/>
    <property type="match status" value="1"/>
</dbReference>
<dbReference type="InterPro" id="IPR049452">
    <property type="entry name" value="Anoctamin_TM"/>
</dbReference>
<feature type="transmembrane region" description="Helical" evidence="9">
    <location>
        <begin position="580"/>
        <end position="609"/>
    </location>
</feature>
<comment type="caution">
    <text evidence="9">Lacks conserved residue(s) required for the propagation of feature annotation.</text>
</comment>
<dbReference type="Pfam" id="PF01582">
    <property type="entry name" value="TIR"/>
    <property type="match status" value="1"/>
</dbReference>
<dbReference type="GO" id="GO:0007165">
    <property type="term" value="P:signal transduction"/>
    <property type="evidence" value="ECO:0007669"/>
    <property type="project" value="InterPro"/>
</dbReference>
<accession>A0A3M0J9T1</accession>
<feature type="transmembrane region" description="Helical" evidence="9">
    <location>
        <begin position="451"/>
        <end position="470"/>
    </location>
</feature>
<dbReference type="InterPro" id="IPR000157">
    <property type="entry name" value="TIR_dom"/>
</dbReference>
<dbReference type="AlphaFoldDB" id="A0A3M0J9T1"/>
<dbReference type="FunFam" id="3.40.50.10140:FF:000011">
    <property type="entry name" value="single Ig IL-1-related receptor isoform X1"/>
    <property type="match status" value="1"/>
</dbReference>
<dbReference type="InterPro" id="IPR007110">
    <property type="entry name" value="Ig-like_dom"/>
</dbReference>
<evidence type="ECO:0000256" key="2">
    <source>
        <dbReference type="ARBA" id="ARBA00009671"/>
    </source>
</evidence>
<feature type="compositionally biased region" description="Basic and acidic residues" evidence="10">
    <location>
        <begin position="1188"/>
        <end position="1198"/>
    </location>
</feature>
<comment type="similarity">
    <text evidence="2 9">Belongs to the anoctamin family.</text>
</comment>
<keyword evidence="6 9" id="KW-1133">Transmembrane helix</keyword>
<dbReference type="GO" id="GO:0046983">
    <property type="term" value="F:protein dimerization activity"/>
    <property type="evidence" value="ECO:0007669"/>
    <property type="project" value="InterPro"/>
</dbReference>
<dbReference type="EMBL" id="QRBI01000154">
    <property type="protein sequence ID" value="RMB97937.1"/>
    <property type="molecule type" value="Genomic_DNA"/>
</dbReference>
<evidence type="ECO:0000313" key="14">
    <source>
        <dbReference type="Proteomes" id="UP000269221"/>
    </source>
</evidence>
<feature type="transmembrane region" description="Helical" evidence="9">
    <location>
        <begin position="358"/>
        <end position="384"/>
    </location>
</feature>
<dbReference type="PANTHER" id="PTHR12308:SF37">
    <property type="entry name" value="ANOCTAMIN-9"/>
    <property type="match status" value="1"/>
</dbReference>
<feature type="transmembrane region" description="Helical" evidence="9">
    <location>
        <begin position="737"/>
        <end position="762"/>
    </location>
</feature>
<comment type="subcellular location">
    <subcellularLocation>
        <location evidence="1">Cell membrane</location>
        <topology evidence="1">Multi-pass membrane protein</topology>
    </subcellularLocation>
    <subcellularLocation>
        <location evidence="9">Membrane</location>
        <topology evidence="9">Multi-pass membrane protein</topology>
    </subcellularLocation>
</comment>
<evidence type="ECO:0000256" key="9">
    <source>
        <dbReference type="RuleBase" id="RU280814"/>
    </source>
</evidence>
<feature type="domain" description="Ig-like" evidence="12">
    <location>
        <begin position="817"/>
        <end position="912"/>
    </location>
</feature>
<dbReference type="OrthoDB" id="296386at2759"/>
<feature type="domain" description="TIR" evidence="11">
    <location>
        <begin position="966"/>
        <end position="1110"/>
    </location>
</feature>
<organism evidence="13 14">
    <name type="scientific">Hirundo rustica rustica</name>
    <dbReference type="NCBI Taxonomy" id="333673"/>
    <lineage>
        <taxon>Eukaryota</taxon>
        <taxon>Metazoa</taxon>
        <taxon>Chordata</taxon>
        <taxon>Craniata</taxon>
        <taxon>Vertebrata</taxon>
        <taxon>Euteleostomi</taxon>
        <taxon>Archelosauria</taxon>
        <taxon>Archosauria</taxon>
        <taxon>Dinosauria</taxon>
        <taxon>Saurischia</taxon>
        <taxon>Theropoda</taxon>
        <taxon>Coelurosauria</taxon>
        <taxon>Aves</taxon>
        <taxon>Neognathae</taxon>
        <taxon>Neoaves</taxon>
        <taxon>Telluraves</taxon>
        <taxon>Australaves</taxon>
        <taxon>Passeriformes</taxon>
        <taxon>Sylvioidea</taxon>
        <taxon>Hirundinidae</taxon>
        <taxon>Hirundo</taxon>
    </lineage>
</organism>
<keyword evidence="5 9" id="KW-0812">Transmembrane</keyword>
<dbReference type="Pfam" id="PF04547">
    <property type="entry name" value="Anoctamin"/>
    <property type="match status" value="1"/>
</dbReference>
<dbReference type="PRINTS" id="PR01537">
    <property type="entry name" value="INTRLKN1R1F"/>
</dbReference>
<evidence type="ECO:0000256" key="7">
    <source>
        <dbReference type="ARBA" id="ARBA00023136"/>
    </source>
</evidence>
<dbReference type="InterPro" id="IPR032394">
    <property type="entry name" value="Anoct_dimer"/>
</dbReference>
<dbReference type="SUPFAM" id="SSF52200">
    <property type="entry name" value="Toll/Interleukin receptor TIR domain"/>
    <property type="match status" value="1"/>
</dbReference>
<feature type="transmembrane region" description="Helical" evidence="9">
    <location>
        <begin position="630"/>
        <end position="654"/>
    </location>
</feature>
<dbReference type="STRING" id="333673.A0A3M0J9T1"/>
<dbReference type="SUPFAM" id="SSF48726">
    <property type="entry name" value="Immunoglobulin"/>
    <property type="match status" value="1"/>
</dbReference>
<feature type="transmembrane region" description="Helical" evidence="9">
    <location>
        <begin position="924"/>
        <end position="943"/>
    </location>
</feature>
<evidence type="ECO:0000256" key="1">
    <source>
        <dbReference type="ARBA" id="ARBA00004651"/>
    </source>
</evidence>
<dbReference type="GO" id="GO:0005886">
    <property type="term" value="C:plasma membrane"/>
    <property type="evidence" value="ECO:0007669"/>
    <property type="project" value="UniProtKB-SubCell"/>
</dbReference>
<evidence type="ECO:0000259" key="11">
    <source>
        <dbReference type="PROSITE" id="PS50104"/>
    </source>
</evidence>
<protein>
    <recommendedName>
        <fullName evidence="9">Anoctamin</fullName>
    </recommendedName>
</protein>
<dbReference type="GO" id="GO:0005254">
    <property type="term" value="F:chloride channel activity"/>
    <property type="evidence" value="ECO:0007669"/>
    <property type="project" value="TreeGrafter"/>
</dbReference>
<dbReference type="PANTHER" id="PTHR12308">
    <property type="entry name" value="ANOCTAMIN"/>
    <property type="match status" value="1"/>
</dbReference>
<dbReference type="SMART" id="SM00255">
    <property type="entry name" value="TIR"/>
    <property type="match status" value="1"/>
</dbReference>
<comment type="caution">
    <text evidence="13">The sequence shown here is derived from an EMBL/GenBank/DDBJ whole genome shotgun (WGS) entry which is preliminary data.</text>
</comment>
<evidence type="ECO:0000256" key="3">
    <source>
        <dbReference type="ARBA" id="ARBA00009752"/>
    </source>
</evidence>
<dbReference type="InterPro" id="IPR007632">
    <property type="entry name" value="Anoctamin"/>
</dbReference>
<feature type="transmembrane region" description="Helical" evidence="9">
    <location>
        <begin position="293"/>
        <end position="312"/>
    </location>
</feature>
<dbReference type="Gene3D" id="2.60.40.10">
    <property type="entry name" value="Immunoglobulins"/>
    <property type="match status" value="1"/>
</dbReference>
<dbReference type="PROSITE" id="PS50104">
    <property type="entry name" value="TIR"/>
    <property type="match status" value="1"/>
</dbReference>
<dbReference type="Proteomes" id="UP000269221">
    <property type="component" value="Unassembled WGS sequence"/>
</dbReference>
<keyword evidence="8" id="KW-0325">Glycoprotein</keyword>
<dbReference type="Pfam" id="PF16178">
    <property type="entry name" value="Anoct_dimer"/>
    <property type="match status" value="1"/>
</dbReference>
<dbReference type="InterPro" id="IPR036179">
    <property type="entry name" value="Ig-like_dom_sf"/>
</dbReference>
<evidence type="ECO:0000256" key="4">
    <source>
        <dbReference type="ARBA" id="ARBA00022475"/>
    </source>
</evidence>
<keyword evidence="7 9" id="KW-0472">Membrane</keyword>
<proteinExistence type="inferred from homology"/>
<evidence type="ECO:0000313" key="13">
    <source>
        <dbReference type="EMBL" id="RMB97937.1"/>
    </source>
</evidence>
<dbReference type="InterPro" id="IPR013783">
    <property type="entry name" value="Ig-like_fold"/>
</dbReference>
<feature type="region of interest" description="Disordered" evidence="10">
    <location>
        <begin position="1149"/>
        <end position="1203"/>
    </location>
</feature>
<reference evidence="13 14" key="1">
    <citation type="submission" date="2018-07" db="EMBL/GenBank/DDBJ databases">
        <title>A high quality draft genome assembly of the barn swallow (H. rustica rustica).</title>
        <authorList>
            <person name="Formenti G."/>
            <person name="Chiara M."/>
            <person name="Poveda L."/>
            <person name="Francoijs K.-J."/>
            <person name="Bonisoli-Alquati A."/>
            <person name="Canova L."/>
            <person name="Gianfranceschi L."/>
            <person name="Horner D.S."/>
            <person name="Saino N."/>
        </authorList>
    </citation>
    <scope>NUCLEOTIDE SEQUENCE [LARGE SCALE GENOMIC DNA]</scope>
    <source>
        <strain evidence="13">Chelidonia</strain>
        <tissue evidence="13">Blood</tissue>
    </source>
</reference>
<feature type="transmembrane region" description="Helical" evidence="9">
    <location>
        <begin position="214"/>
        <end position="241"/>
    </location>
</feature>
<evidence type="ECO:0000259" key="12">
    <source>
        <dbReference type="PROSITE" id="PS50835"/>
    </source>
</evidence>
<evidence type="ECO:0000256" key="5">
    <source>
        <dbReference type="ARBA" id="ARBA00022692"/>
    </source>
</evidence>
<keyword evidence="4" id="KW-1003">Cell membrane</keyword>
<sequence length="1223" mass="140014">MPKEAGVQCVQVRPYLSFYIQLQGPQHRKDVNLLESPEDEILLTPCRESPVEDTDPSPNEEKWDFVLVSDIHEMGSEKEIKRKKYLDELSKKGFTIKKIEDTKLFYGVRAPQHIFWRYQCLLTNPNSRQQNSGAYQDVPVTTRIRVVHFILQNTVTSDLEKLHDLMKQKVFEAAFPLHKKEEITEILKKKWARWRVLFKEQPIEEIRCYFGEKVALYFAWLGWYTYLLIFAALAGLATVAAGTTVFSSSQVSKEICDANDTIMCPLCDQNCSFWVLSDTCTYAKVTHMIDNEATVVFAMFMAIWATVFLELWKRERATVATSWDLYGWDEEEEELALQLINNSQHDPRLYQHSYFRSTIVLILAVLMIMVLIGIAHALVIYRAVAMALFTQSEVNLLSKHADTIAVMTGAVLHYITIVIMTKVNWHVALFLCNLEKPRTLSQGENNFTVKIFIFQFFTNFSSLIYIAFFLGRINGHPGHYVRIAGHWRLEECHPSGCITDLFIQMAVIMLLKQTISNIMEYLVPWVSRQLRKKKKPSKKRSVILGEEEEEEDPCKKQWLKNYELNEVDVFSLFNEYLEIVIQYSFTTIFVAAFPLAPLLALINNVIEIHMDAIKMMRLRRRMVPRKAKDIGIWLQVLEAIGTLAVIGNGLVIAITSDFIPVQVYKYMYSPCTRENHTDMDCSTGYINNSLSVFHIQDFEPHTKVLPEFNGVQIKECRYRDYRNADDYTYTIQFWHIFAARLAFLILFEHVALCVKLIAAWYIPDVPQKVKNQILKEKHNNLRNELRREFSTTLSTMAPISQAGVLPKLLQYLCSVPPEFLVPAANETLRLVLGSRVELNCTVRWAGTERCQPIPAWSKDGQWLGSGSSQDTVWSGQNSSEQLLASVLQLNLTHDADFGVFACWISNATATFTLQRAEAAGHVPAVLAALLVLVLLVLLAVLYVQCRLNVLLWYRDRYGELELNDGKLYDAYVSHATAADDRKFVHFIVKPQLENRHGYKLFLDEQNILPNSEPSADLIMNVSRCRRLIVVLSVAYLEQDWCNSNFREGLWRLLELSRKPIFIVFESQYREIAHPAITLLKQHRSTVTLLVWRASSMTPSSDFWKELCLALPRKVSFPGSVGDPQTQLQEDKDPMLILHSSYLDSAGDLDPDGDLGTGLRGRVFGSPQPPRLGGRSAPRALAPSGTEEAQLRDGQRSELDVSDLGSRNYGARTDFYCLVTEDDI</sequence>
<comment type="similarity">
    <text evidence="3">Belongs to the interleukin-1 receptor family.</text>
</comment>